<feature type="compositionally biased region" description="Low complexity" evidence="1">
    <location>
        <begin position="148"/>
        <end position="163"/>
    </location>
</feature>
<name>A0A397TKC1_9GLOM</name>
<feature type="region of interest" description="Disordered" evidence="1">
    <location>
        <begin position="363"/>
        <end position="444"/>
    </location>
</feature>
<feature type="compositionally biased region" description="Polar residues" evidence="1">
    <location>
        <begin position="12"/>
        <end position="22"/>
    </location>
</feature>
<dbReference type="STRING" id="658196.A0A397TKC1"/>
<dbReference type="AlphaFoldDB" id="A0A397TKC1"/>
<organism evidence="2 3">
    <name type="scientific">Glomus cerebriforme</name>
    <dbReference type="NCBI Taxonomy" id="658196"/>
    <lineage>
        <taxon>Eukaryota</taxon>
        <taxon>Fungi</taxon>
        <taxon>Fungi incertae sedis</taxon>
        <taxon>Mucoromycota</taxon>
        <taxon>Glomeromycotina</taxon>
        <taxon>Glomeromycetes</taxon>
        <taxon>Glomerales</taxon>
        <taxon>Glomeraceae</taxon>
        <taxon>Glomus</taxon>
    </lineage>
</organism>
<evidence type="ECO:0000313" key="2">
    <source>
        <dbReference type="EMBL" id="RIA98673.1"/>
    </source>
</evidence>
<sequence length="476" mass="53027">MSSEHSIPISPRKQSTMPQVSSREPIIPQRRNNTVPIISINQEHETINSRKIYQPQSSPVNSQDQVKHSDSSFSRSNDQIVTRKRQNSTPTVSVNRQNYIQNSPNGPSINDPNGPQIPSTSVPHRIETSKIQRNEHHRSISTPTINRSYDSPSSSPVSSSPKSINNKRHSQTSGSLSSSSTSSKPFQYKSHDQTFNETFTINGKNIPPALQPRSIPGMNQSYQGYPGRANGQNSPLNSRIQNPQQKQQKYPMGIHDGIHQKSVIGHYSPSTTPLPSPKTPQLKVLQEENVVLDDRDSPSTTPIPSPRFASRKMFNNNSNYEVRVSPVNTPASTPIIITPKITLEDSDLDDSDIDQEETLISYASSRNNSMKSSSSSYDPPKPAEVPTLKVERISYSRSDTPSEQLSANESEDISSEDDYENKEVKSESESDKTQTNKPAKKKKEPILAIDEYGFVYDVSEDDIPPGADRIQRMFVS</sequence>
<feature type="region of interest" description="Disordered" evidence="1">
    <location>
        <begin position="200"/>
        <end position="241"/>
    </location>
</feature>
<feature type="compositionally biased region" description="Acidic residues" evidence="1">
    <location>
        <begin position="409"/>
        <end position="420"/>
    </location>
</feature>
<keyword evidence="3" id="KW-1185">Reference proteome</keyword>
<feature type="compositionally biased region" description="Low complexity" evidence="1">
    <location>
        <begin position="171"/>
        <end position="183"/>
    </location>
</feature>
<feature type="compositionally biased region" description="Basic and acidic residues" evidence="1">
    <location>
        <begin position="421"/>
        <end position="434"/>
    </location>
</feature>
<feature type="region of interest" description="Disordered" evidence="1">
    <location>
        <begin position="1"/>
        <end position="188"/>
    </location>
</feature>
<feature type="compositionally biased region" description="Polar residues" evidence="1">
    <location>
        <begin position="71"/>
        <end position="80"/>
    </location>
</feature>
<evidence type="ECO:0000256" key="1">
    <source>
        <dbReference type="SAM" id="MobiDB-lite"/>
    </source>
</evidence>
<feature type="compositionally biased region" description="Low complexity" evidence="1">
    <location>
        <begin position="363"/>
        <end position="376"/>
    </location>
</feature>
<reference evidence="2 3" key="1">
    <citation type="submission" date="2018-06" db="EMBL/GenBank/DDBJ databases">
        <title>Comparative genomics reveals the genomic features of Rhizophagus irregularis, R. cerebriforme, R. diaphanum and Gigaspora rosea, and their symbiotic lifestyle signature.</title>
        <authorList>
            <person name="Morin E."/>
            <person name="San Clemente H."/>
            <person name="Chen E.C.H."/>
            <person name="De La Providencia I."/>
            <person name="Hainaut M."/>
            <person name="Kuo A."/>
            <person name="Kohler A."/>
            <person name="Murat C."/>
            <person name="Tang N."/>
            <person name="Roy S."/>
            <person name="Loubradou J."/>
            <person name="Henrissat B."/>
            <person name="Grigoriev I.V."/>
            <person name="Corradi N."/>
            <person name="Roux C."/>
            <person name="Martin F.M."/>
        </authorList>
    </citation>
    <scope>NUCLEOTIDE SEQUENCE [LARGE SCALE GENOMIC DNA]</scope>
    <source>
        <strain evidence="2 3">DAOM 227022</strain>
    </source>
</reference>
<feature type="compositionally biased region" description="Polar residues" evidence="1">
    <location>
        <begin position="49"/>
        <end position="64"/>
    </location>
</feature>
<feature type="compositionally biased region" description="Basic and acidic residues" evidence="1">
    <location>
        <begin position="124"/>
        <end position="138"/>
    </location>
</feature>
<evidence type="ECO:0000313" key="3">
    <source>
        <dbReference type="Proteomes" id="UP000265703"/>
    </source>
</evidence>
<protein>
    <submittedName>
        <fullName evidence="2">Uncharacterized protein</fullName>
    </submittedName>
</protein>
<feature type="compositionally biased region" description="Polar residues" evidence="1">
    <location>
        <begin position="30"/>
        <end position="41"/>
    </location>
</feature>
<accession>A0A397TKC1</accession>
<proteinExistence type="predicted"/>
<gene>
    <name evidence="2" type="ORF">C1645_50584</name>
</gene>
<comment type="caution">
    <text evidence="2">The sequence shown here is derived from an EMBL/GenBank/DDBJ whole genome shotgun (WGS) entry which is preliminary data.</text>
</comment>
<feature type="compositionally biased region" description="Polar residues" evidence="1">
    <location>
        <begin position="230"/>
        <end position="241"/>
    </location>
</feature>
<feature type="compositionally biased region" description="Polar residues" evidence="1">
    <location>
        <begin position="87"/>
        <end position="122"/>
    </location>
</feature>
<dbReference type="EMBL" id="QKYT01000012">
    <property type="protein sequence ID" value="RIA98673.1"/>
    <property type="molecule type" value="Genomic_DNA"/>
</dbReference>
<feature type="compositionally biased region" description="Polar residues" evidence="1">
    <location>
        <begin position="395"/>
        <end position="408"/>
    </location>
</feature>
<dbReference type="Proteomes" id="UP000265703">
    <property type="component" value="Unassembled WGS sequence"/>
</dbReference>